<reference evidence="1" key="1">
    <citation type="submission" date="2023-11" db="EMBL/GenBank/DDBJ databases">
        <authorList>
            <person name="Poullet M."/>
        </authorList>
    </citation>
    <scope>NUCLEOTIDE SEQUENCE</scope>
    <source>
        <strain evidence="1">E1834</strain>
    </source>
</reference>
<name>A0ACB0XSL9_MELEN</name>
<protein>
    <submittedName>
        <fullName evidence="1">Uncharacterized protein</fullName>
    </submittedName>
</protein>
<organism evidence="1 2">
    <name type="scientific">Meloidogyne enterolobii</name>
    <name type="common">Root-knot nematode worm</name>
    <name type="synonym">Meloidogyne mayaguensis</name>
    <dbReference type="NCBI Taxonomy" id="390850"/>
    <lineage>
        <taxon>Eukaryota</taxon>
        <taxon>Metazoa</taxon>
        <taxon>Ecdysozoa</taxon>
        <taxon>Nematoda</taxon>
        <taxon>Chromadorea</taxon>
        <taxon>Rhabditida</taxon>
        <taxon>Tylenchina</taxon>
        <taxon>Tylenchomorpha</taxon>
        <taxon>Tylenchoidea</taxon>
        <taxon>Meloidogynidae</taxon>
        <taxon>Meloidogyninae</taxon>
        <taxon>Meloidogyne</taxon>
    </lineage>
</organism>
<evidence type="ECO:0000313" key="1">
    <source>
        <dbReference type="EMBL" id="CAK5015470.1"/>
    </source>
</evidence>
<sequence length="82" mass="9844">METKIIKIKQQQEKSEKLEKLHQKRKLSKYSSINSLNLKLFLMCFFVCFDNNNCFLFKKAEAMPLLHLLRMYRSSNNNNQNV</sequence>
<gene>
    <name evidence="1" type="ORF">MENTE1834_LOCUS3021</name>
</gene>
<proteinExistence type="predicted"/>
<comment type="caution">
    <text evidence="1">The sequence shown here is derived from an EMBL/GenBank/DDBJ whole genome shotgun (WGS) entry which is preliminary data.</text>
</comment>
<dbReference type="Proteomes" id="UP001497535">
    <property type="component" value="Unassembled WGS sequence"/>
</dbReference>
<dbReference type="EMBL" id="CAVMJV010000002">
    <property type="protein sequence ID" value="CAK5015470.1"/>
    <property type="molecule type" value="Genomic_DNA"/>
</dbReference>
<evidence type="ECO:0000313" key="2">
    <source>
        <dbReference type="Proteomes" id="UP001497535"/>
    </source>
</evidence>
<keyword evidence="2" id="KW-1185">Reference proteome</keyword>
<accession>A0ACB0XSL9</accession>